<protein>
    <recommendedName>
        <fullName evidence="12">2Fe-2S ferredoxin-type domain-containing protein</fullName>
    </recommendedName>
</protein>
<dbReference type="Pfam" id="PF13085">
    <property type="entry name" value="Fer2_3"/>
    <property type="match status" value="1"/>
</dbReference>
<keyword evidence="6" id="KW-0001">2Fe-2S</keyword>
<dbReference type="GO" id="GO:0006099">
    <property type="term" value="P:tricarboxylic acid cycle"/>
    <property type="evidence" value="ECO:0007669"/>
    <property type="project" value="InterPro"/>
</dbReference>
<dbReference type="PROSITE" id="PS51085">
    <property type="entry name" value="2FE2S_FER_2"/>
    <property type="match status" value="1"/>
</dbReference>
<evidence type="ECO:0000313" key="13">
    <source>
        <dbReference type="EMBL" id="GIF79971.1"/>
    </source>
</evidence>
<keyword evidence="14" id="KW-1185">Reference proteome</keyword>
<comment type="pathway">
    <text evidence="3">Carbohydrate metabolism; tricarboxylic acid cycle.</text>
</comment>
<dbReference type="EMBL" id="BONF01000008">
    <property type="protein sequence ID" value="GIF79971.1"/>
    <property type="molecule type" value="Genomic_DNA"/>
</dbReference>
<dbReference type="GO" id="GO:0051539">
    <property type="term" value="F:4 iron, 4 sulfur cluster binding"/>
    <property type="evidence" value="ECO:0007669"/>
    <property type="project" value="UniProtKB-KW"/>
</dbReference>
<gene>
    <name evidence="13" type="ORF">Cba03nite_13200</name>
</gene>
<evidence type="ECO:0000256" key="10">
    <source>
        <dbReference type="ARBA" id="ARBA00023014"/>
    </source>
</evidence>
<keyword evidence="10" id="KW-0411">Iron-sulfur</keyword>
<dbReference type="GO" id="GO:0051537">
    <property type="term" value="F:2 iron, 2 sulfur cluster binding"/>
    <property type="evidence" value="ECO:0007669"/>
    <property type="project" value="UniProtKB-KW"/>
</dbReference>
<keyword evidence="8" id="KW-0560">Oxidoreductase</keyword>
<proteinExistence type="inferred from homology"/>
<dbReference type="AlphaFoldDB" id="A0A8J3J9C5"/>
<dbReference type="CDD" id="cd00207">
    <property type="entry name" value="fer2"/>
    <property type="match status" value="1"/>
</dbReference>
<sequence length="331" mass="37216">MTLRQFKVWRGDGSGGQLNDYQVEVNEGEVVLDVIHRLQATQEPDLACRWNCKAGKCGSCSMEINGMPRLGCMTRMSTFEDDETITVTPLRTFPVIRDLVTDVSFNYQKAVEMPAFAPPPGVEPGEYRMQQVDVDRSQEFRKCIECFLCQNTCHVVRDHEENKPPFSGPRLFIRAAELDMHPLDARHDRKEIAQQSQGLGYCNITKCCTEVCPEHIKITDNAIIPMKERVVDRRYDPLVVFGRKILRRDQLATTVPAGPTVHAGPVTVADDKAPVDFGRETRAPQGPEVNAQGHVNLNEMLSDRSAAASPFGDNITFPVDPKSLNYYHPDR</sequence>
<evidence type="ECO:0000256" key="5">
    <source>
        <dbReference type="ARBA" id="ARBA00022485"/>
    </source>
</evidence>
<evidence type="ECO:0000256" key="1">
    <source>
        <dbReference type="ARBA" id="ARBA00001927"/>
    </source>
</evidence>
<dbReference type="InterPro" id="IPR009051">
    <property type="entry name" value="Helical_ferredxn"/>
</dbReference>
<dbReference type="PROSITE" id="PS00197">
    <property type="entry name" value="2FE2S_FER_1"/>
    <property type="match status" value="1"/>
</dbReference>
<keyword evidence="9" id="KW-0408">Iron</keyword>
<dbReference type="Proteomes" id="UP000601223">
    <property type="component" value="Unassembled WGS sequence"/>
</dbReference>
<dbReference type="Gene3D" id="3.10.20.30">
    <property type="match status" value="1"/>
</dbReference>
<dbReference type="SUPFAM" id="SSF46548">
    <property type="entry name" value="alpha-helical ferredoxin"/>
    <property type="match status" value="1"/>
</dbReference>
<feature type="domain" description="2Fe-2S ferredoxin-type" evidence="12">
    <location>
        <begin position="4"/>
        <end position="91"/>
    </location>
</feature>
<evidence type="ECO:0000256" key="6">
    <source>
        <dbReference type="ARBA" id="ARBA00022714"/>
    </source>
</evidence>
<dbReference type="Gene3D" id="1.10.1060.10">
    <property type="entry name" value="Alpha-helical ferredoxin"/>
    <property type="match status" value="1"/>
</dbReference>
<dbReference type="PANTHER" id="PTHR11921">
    <property type="entry name" value="SUCCINATE DEHYDROGENASE IRON-SULFUR PROTEIN"/>
    <property type="match status" value="1"/>
</dbReference>
<keyword evidence="7" id="KW-0479">Metal-binding</keyword>
<dbReference type="InterPro" id="IPR006058">
    <property type="entry name" value="2Fe2S_fd_BS"/>
</dbReference>
<comment type="cofactor">
    <cofactor evidence="2">
        <name>[4Fe-4S] cluster</name>
        <dbReference type="ChEBI" id="CHEBI:49883"/>
    </cofactor>
</comment>
<comment type="cofactor">
    <cofactor evidence="1">
        <name>[3Fe-4S] cluster</name>
        <dbReference type="ChEBI" id="CHEBI:21137"/>
    </cofactor>
</comment>
<dbReference type="GO" id="GO:0009055">
    <property type="term" value="F:electron transfer activity"/>
    <property type="evidence" value="ECO:0007669"/>
    <property type="project" value="InterPro"/>
</dbReference>
<dbReference type="NCBIfam" id="TIGR00384">
    <property type="entry name" value="dhsB"/>
    <property type="match status" value="1"/>
</dbReference>
<dbReference type="PANTHER" id="PTHR11921:SF29">
    <property type="entry name" value="SUCCINATE DEHYDROGENASE [UBIQUINONE] IRON-SULFUR SUBUNIT, MITOCHONDRIAL"/>
    <property type="match status" value="1"/>
</dbReference>
<dbReference type="InterPro" id="IPR036010">
    <property type="entry name" value="2Fe-2S_ferredoxin-like_sf"/>
</dbReference>
<accession>A0A8J3J9C5</accession>
<dbReference type="InterPro" id="IPR017896">
    <property type="entry name" value="4Fe4S_Fe-S-bd"/>
</dbReference>
<reference evidence="13 14" key="1">
    <citation type="submission" date="2021-01" db="EMBL/GenBank/DDBJ databases">
        <title>Whole genome shotgun sequence of Catellatospora bangladeshensis NBRC 107357.</title>
        <authorList>
            <person name="Komaki H."/>
            <person name="Tamura T."/>
        </authorList>
    </citation>
    <scope>NUCLEOTIDE SEQUENCE [LARGE SCALE GENOMIC DNA]</scope>
    <source>
        <strain evidence="13 14">NBRC 107357</strain>
    </source>
</reference>
<comment type="similarity">
    <text evidence="4">Belongs to the succinate dehydrogenase/fumarate reductase iron-sulfur protein family.</text>
</comment>
<dbReference type="GO" id="GO:0005886">
    <property type="term" value="C:plasma membrane"/>
    <property type="evidence" value="ECO:0007669"/>
    <property type="project" value="TreeGrafter"/>
</dbReference>
<dbReference type="InterPro" id="IPR001041">
    <property type="entry name" value="2Fe-2S_ferredoxin-type"/>
</dbReference>
<keyword evidence="5" id="KW-0004">4Fe-4S</keyword>
<dbReference type="GO" id="GO:0046872">
    <property type="term" value="F:metal ion binding"/>
    <property type="evidence" value="ECO:0007669"/>
    <property type="project" value="UniProtKB-KW"/>
</dbReference>
<dbReference type="InterPro" id="IPR012675">
    <property type="entry name" value="Beta-grasp_dom_sf"/>
</dbReference>
<dbReference type="SUPFAM" id="SSF54292">
    <property type="entry name" value="2Fe-2S ferredoxin-like"/>
    <property type="match status" value="1"/>
</dbReference>
<evidence type="ECO:0000256" key="4">
    <source>
        <dbReference type="ARBA" id="ARBA00009433"/>
    </source>
</evidence>
<evidence type="ECO:0000313" key="14">
    <source>
        <dbReference type="Proteomes" id="UP000601223"/>
    </source>
</evidence>
<evidence type="ECO:0000256" key="2">
    <source>
        <dbReference type="ARBA" id="ARBA00001966"/>
    </source>
</evidence>
<dbReference type="InterPro" id="IPR025192">
    <property type="entry name" value="Succ_DH/fum_Rdtase_N"/>
</dbReference>
<evidence type="ECO:0000256" key="11">
    <source>
        <dbReference type="ARBA" id="ARBA00034078"/>
    </source>
</evidence>
<dbReference type="GO" id="GO:0022904">
    <property type="term" value="P:respiratory electron transport chain"/>
    <property type="evidence" value="ECO:0007669"/>
    <property type="project" value="TreeGrafter"/>
</dbReference>
<name>A0A8J3J9C5_9ACTN</name>
<dbReference type="InterPro" id="IPR004489">
    <property type="entry name" value="Succ_DH/fum_Rdtase_Fe-S"/>
</dbReference>
<evidence type="ECO:0000256" key="9">
    <source>
        <dbReference type="ARBA" id="ARBA00023004"/>
    </source>
</evidence>
<evidence type="ECO:0000256" key="3">
    <source>
        <dbReference type="ARBA" id="ARBA00005163"/>
    </source>
</evidence>
<evidence type="ECO:0000256" key="7">
    <source>
        <dbReference type="ARBA" id="ARBA00022723"/>
    </source>
</evidence>
<evidence type="ECO:0000256" key="8">
    <source>
        <dbReference type="ARBA" id="ARBA00023002"/>
    </source>
</evidence>
<comment type="caution">
    <text evidence="13">The sequence shown here is derived from an EMBL/GenBank/DDBJ whole genome shotgun (WGS) entry which is preliminary data.</text>
</comment>
<comment type="cofactor">
    <cofactor evidence="11">
        <name>[2Fe-2S] cluster</name>
        <dbReference type="ChEBI" id="CHEBI:190135"/>
    </cofactor>
</comment>
<dbReference type="GO" id="GO:0016491">
    <property type="term" value="F:oxidoreductase activity"/>
    <property type="evidence" value="ECO:0007669"/>
    <property type="project" value="UniProtKB-KW"/>
</dbReference>
<dbReference type="RefSeq" id="WP_203743046.1">
    <property type="nucleotide sequence ID" value="NZ_BONF01000008.1"/>
</dbReference>
<dbReference type="Pfam" id="PF13183">
    <property type="entry name" value="Fer4_8"/>
    <property type="match status" value="1"/>
</dbReference>
<evidence type="ECO:0000259" key="12">
    <source>
        <dbReference type="PROSITE" id="PS51085"/>
    </source>
</evidence>
<dbReference type="NCBIfam" id="NF009052">
    <property type="entry name" value="PRK12386.1"/>
    <property type="match status" value="1"/>
</dbReference>
<organism evidence="13 14">
    <name type="scientific">Catellatospora bangladeshensis</name>
    <dbReference type="NCBI Taxonomy" id="310355"/>
    <lineage>
        <taxon>Bacteria</taxon>
        <taxon>Bacillati</taxon>
        <taxon>Actinomycetota</taxon>
        <taxon>Actinomycetes</taxon>
        <taxon>Micromonosporales</taxon>
        <taxon>Micromonosporaceae</taxon>
        <taxon>Catellatospora</taxon>
    </lineage>
</organism>
<dbReference type="InterPro" id="IPR050573">
    <property type="entry name" value="SDH/FRD_Iron-Sulfur"/>
</dbReference>